<feature type="compositionally biased region" description="Basic and acidic residues" evidence="1">
    <location>
        <begin position="582"/>
        <end position="606"/>
    </location>
</feature>
<keyword evidence="2" id="KW-0472">Membrane</keyword>
<dbReference type="AlphaFoldDB" id="A0A412AYW9"/>
<gene>
    <name evidence="4" type="ORF">DWY99_04080</name>
</gene>
<comment type="caution">
    <text evidence="4">The sequence shown here is derived from an EMBL/GenBank/DDBJ whole genome shotgun (WGS) entry which is preliminary data.</text>
</comment>
<dbReference type="PROSITE" id="PS51257">
    <property type="entry name" value="PROKAR_LIPOPROTEIN"/>
    <property type="match status" value="1"/>
</dbReference>
<proteinExistence type="predicted"/>
<accession>A0A412AYW9</accession>
<feature type="transmembrane region" description="Helical" evidence="2">
    <location>
        <begin position="539"/>
        <end position="563"/>
    </location>
</feature>
<evidence type="ECO:0000256" key="2">
    <source>
        <dbReference type="SAM" id="Phobius"/>
    </source>
</evidence>
<protein>
    <submittedName>
        <fullName evidence="4">Uncharacterized protein</fullName>
    </submittedName>
</protein>
<dbReference type="Proteomes" id="UP000284751">
    <property type="component" value="Unassembled WGS sequence"/>
</dbReference>
<feature type="chain" id="PRO_5019076060" evidence="3">
    <location>
        <begin position="26"/>
        <end position="606"/>
    </location>
</feature>
<feature type="region of interest" description="Disordered" evidence="1">
    <location>
        <begin position="580"/>
        <end position="606"/>
    </location>
</feature>
<evidence type="ECO:0000313" key="5">
    <source>
        <dbReference type="Proteomes" id="UP000284751"/>
    </source>
</evidence>
<evidence type="ECO:0000313" key="4">
    <source>
        <dbReference type="EMBL" id="RGQ42744.1"/>
    </source>
</evidence>
<evidence type="ECO:0000256" key="3">
    <source>
        <dbReference type="SAM" id="SignalP"/>
    </source>
</evidence>
<keyword evidence="3" id="KW-0732">Signal</keyword>
<keyword evidence="2" id="KW-1133">Transmembrane helix</keyword>
<feature type="signal peptide" evidence="3">
    <location>
        <begin position="1"/>
        <end position="25"/>
    </location>
</feature>
<sequence length="606" mass="67470">MKKIGACLLLIGSFLVLSLFTGCQARTVMVDTVLTVDSSWSGSRVMTVAFSAADYPDEQSRAALDGMMARCPSAMTYGKQEKDSQIQYIFTLEFTSHEDYQKKLEALMGSAPYGVFSHTDSVFFKGTRIYEDFDSAALFAWMLEEPEEKPEFSLQCGKTSVVLDGKALPTPGRITVNQVEELQPVDEISISTVSYGRGVYDRTFSFYIPKSTVLALGNDLVTYMNARSEGADSVDWQEFPSGNIYTAAFRGVSLERLEEITDLLMNTDACSQISYAAQQDAETYFSKRAAFEETLDLSAYGGEDGGEIKISYEYENKSSLELFTPQRYQEGQWESFGTVGENTVRMETTGTGMKIRITDGWDYPVDEARITLICLGNGNYTRQIDFLFPKDGKEGAKYAQEMLKKKDAGLEITQLEDEEHLVCRVSFSGTAEEISEKVKMLFGPGNSFSYQSQGQGVDLNQEVSIIDNIQMGRLFQGEHQGVPVTYTVQTNGKESLTSLHYEGESRKRDIKIVNGSVIESFQLEGGNGRVVYNGTEPRFWGVVFYFTIAVLVVAGVVTLIVFLRRRAMREGKSTKGVLSQLAEKKELPGETPEEARESVEDILSKL</sequence>
<evidence type="ECO:0000256" key="1">
    <source>
        <dbReference type="SAM" id="MobiDB-lite"/>
    </source>
</evidence>
<organism evidence="4 5">
    <name type="scientific">[Clostridium] leptum</name>
    <dbReference type="NCBI Taxonomy" id="1535"/>
    <lineage>
        <taxon>Bacteria</taxon>
        <taxon>Bacillati</taxon>
        <taxon>Bacillota</taxon>
        <taxon>Clostridia</taxon>
        <taxon>Eubacteriales</taxon>
        <taxon>Oscillospiraceae</taxon>
        <taxon>Oscillospiraceae incertae sedis</taxon>
    </lineage>
</organism>
<dbReference type="EMBL" id="QRTC01000010">
    <property type="protein sequence ID" value="RGQ42744.1"/>
    <property type="molecule type" value="Genomic_DNA"/>
</dbReference>
<name>A0A412AYW9_9FIRM</name>
<reference evidence="4 5" key="1">
    <citation type="submission" date="2018-08" db="EMBL/GenBank/DDBJ databases">
        <title>A genome reference for cultivated species of the human gut microbiota.</title>
        <authorList>
            <person name="Zou Y."/>
            <person name="Xue W."/>
            <person name="Luo G."/>
        </authorList>
    </citation>
    <scope>NUCLEOTIDE SEQUENCE [LARGE SCALE GENOMIC DNA]</scope>
    <source>
        <strain evidence="4 5">AF28-26</strain>
    </source>
</reference>
<keyword evidence="2" id="KW-0812">Transmembrane</keyword>